<protein>
    <submittedName>
        <fullName evidence="1">Uncharacterized protein</fullName>
    </submittedName>
</protein>
<name>A0A699GZ48_TANCI</name>
<reference evidence="1" key="1">
    <citation type="journal article" date="2019" name="Sci. Rep.">
        <title>Draft genome of Tanacetum cinerariifolium, the natural source of mosquito coil.</title>
        <authorList>
            <person name="Yamashiro T."/>
            <person name="Shiraishi A."/>
            <person name="Satake H."/>
            <person name="Nakayama K."/>
        </authorList>
    </citation>
    <scope>NUCLEOTIDE SEQUENCE</scope>
</reference>
<accession>A0A699GZ48</accession>
<organism evidence="1">
    <name type="scientific">Tanacetum cinerariifolium</name>
    <name type="common">Dalmatian daisy</name>
    <name type="synonym">Chrysanthemum cinerariifolium</name>
    <dbReference type="NCBI Taxonomy" id="118510"/>
    <lineage>
        <taxon>Eukaryota</taxon>
        <taxon>Viridiplantae</taxon>
        <taxon>Streptophyta</taxon>
        <taxon>Embryophyta</taxon>
        <taxon>Tracheophyta</taxon>
        <taxon>Spermatophyta</taxon>
        <taxon>Magnoliopsida</taxon>
        <taxon>eudicotyledons</taxon>
        <taxon>Gunneridae</taxon>
        <taxon>Pentapetalae</taxon>
        <taxon>asterids</taxon>
        <taxon>campanulids</taxon>
        <taxon>Asterales</taxon>
        <taxon>Asteraceae</taxon>
        <taxon>Asteroideae</taxon>
        <taxon>Anthemideae</taxon>
        <taxon>Anthemidinae</taxon>
        <taxon>Tanacetum</taxon>
    </lineage>
</organism>
<comment type="caution">
    <text evidence="1">The sequence shown here is derived from an EMBL/GenBank/DDBJ whole genome shotgun (WGS) entry which is preliminary data.</text>
</comment>
<gene>
    <name evidence="1" type="ORF">Tci_261776</name>
</gene>
<sequence length="231" mass="25099">MGDLPAGELVILKEVDGDAGSIGEGNGNVGKFASLIVLVSDVVDGFGQLRAAYNSFAKGLIGAIASIHQLSRATKHPGSKPALINDRSVNISSKPHNALLQLLHLVLEPGDPLRHSPGGASLAAARAPATSSGCLFGPGIPSVLAGSWERTPKPNHLMTLRMLLVKNKREKDKIETKLDKKWEAWRSQEKFKAVIVDKGRKTEQNEKRMAKNARTVKKLFKFKEKKKKERA</sequence>
<proteinExistence type="predicted"/>
<dbReference type="AlphaFoldDB" id="A0A699GZ48"/>
<dbReference type="EMBL" id="BKCJ010079244">
    <property type="protein sequence ID" value="GEW89800.1"/>
    <property type="molecule type" value="Genomic_DNA"/>
</dbReference>
<evidence type="ECO:0000313" key="1">
    <source>
        <dbReference type="EMBL" id="GEW89800.1"/>
    </source>
</evidence>